<dbReference type="EMBL" id="JAABOQ010000004">
    <property type="protein sequence ID" value="NER17677.1"/>
    <property type="molecule type" value="Genomic_DNA"/>
</dbReference>
<dbReference type="InterPro" id="IPR050697">
    <property type="entry name" value="Adenylyl/Guanylyl_Cyclase_3/4"/>
</dbReference>
<keyword evidence="4" id="KW-1185">Reference proteome</keyword>
<dbReference type="Gene3D" id="3.30.70.1230">
    <property type="entry name" value="Nucleotide cyclase"/>
    <property type="match status" value="1"/>
</dbReference>
<comment type="caution">
    <text evidence="3">The sequence shown here is derived from an EMBL/GenBank/DDBJ whole genome shotgun (WGS) entry which is preliminary data.</text>
</comment>
<dbReference type="PROSITE" id="PS50125">
    <property type="entry name" value="GUANYLATE_CYCLASE_2"/>
    <property type="match status" value="1"/>
</dbReference>
<keyword evidence="1" id="KW-0472">Membrane</keyword>
<dbReference type="Proteomes" id="UP000474296">
    <property type="component" value="Unassembled WGS sequence"/>
</dbReference>
<dbReference type="GO" id="GO:0004016">
    <property type="term" value="F:adenylate cyclase activity"/>
    <property type="evidence" value="ECO:0007669"/>
    <property type="project" value="UniProtKB-ARBA"/>
</dbReference>
<dbReference type="SUPFAM" id="SSF55073">
    <property type="entry name" value="Nucleotide cyclase"/>
    <property type="match status" value="1"/>
</dbReference>
<dbReference type="PANTHER" id="PTHR43081:SF1">
    <property type="entry name" value="ADENYLATE CYCLASE, TERMINAL-DIFFERENTIATION SPECIFIC"/>
    <property type="match status" value="1"/>
</dbReference>
<gene>
    <name evidence="3" type="ORF">GWK10_10675</name>
</gene>
<accession>A0A6M0CQA1</accession>
<dbReference type="GO" id="GO:0035556">
    <property type="term" value="P:intracellular signal transduction"/>
    <property type="evidence" value="ECO:0007669"/>
    <property type="project" value="InterPro"/>
</dbReference>
<reference evidence="3 4" key="1">
    <citation type="submission" date="2020-01" db="EMBL/GenBank/DDBJ databases">
        <title>Spongiivirga citrea KCTC 32990T.</title>
        <authorList>
            <person name="Wang G."/>
        </authorList>
    </citation>
    <scope>NUCLEOTIDE SEQUENCE [LARGE SCALE GENOMIC DNA]</scope>
    <source>
        <strain evidence="3 4">KCTC 32990</strain>
    </source>
</reference>
<dbReference type="GO" id="GO:0009190">
    <property type="term" value="P:cyclic nucleotide biosynthetic process"/>
    <property type="evidence" value="ECO:0007669"/>
    <property type="project" value="InterPro"/>
</dbReference>
<evidence type="ECO:0000256" key="1">
    <source>
        <dbReference type="SAM" id="Phobius"/>
    </source>
</evidence>
<evidence type="ECO:0000313" key="3">
    <source>
        <dbReference type="EMBL" id="NER17677.1"/>
    </source>
</evidence>
<keyword evidence="1" id="KW-1133">Transmembrane helix</keyword>
<dbReference type="Pfam" id="PF00211">
    <property type="entry name" value="Guanylate_cyc"/>
    <property type="match status" value="1"/>
</dbReference>
<dbReference type="InterPro" id="IPR029787">
    <property type="entry name" value="Nucleotide_cyclase"/>
</dbReference>
<feature type="transmembrane region" description="Helical" evidence="1">
    <location>
        <begin position="62"/>
        <end position="81"/>
    </location>
</feature>
<feature type="transmembrane region" description="Helical" evidence="1">
    <location>
        <begin position="144"/>
        <end position="163"/>
    </location>
</feature>
<feature type="transmembrane region" description="Helical" evidence="1">
    <location>
        <begin position="21"/>
        <end position="42"/>
    </location>
</feature>
<proteinExistence type="predicted"/>
<sequence>MNFKSNTFSMHPKYKRNLKRALSFGVIWFIFGLVYALLEYGLLGNSGLYPTTGNIYEPLNSFLFTLSSSFLIGFIQGWIEITWLRYKFRKKPFLIKIFFKSIFYLLFIILFLVAFTLVTNASIMKKGIFEAEIITSLTDFITSFAFWSLVFYMGVIIYLALFYSELIEHLGNEVLYNYSFGKYHKPKQETRIFMFLDMKSSTTIAEEIGHIKYFNLLKLYYSYMTNAILETFGEIYQYVGDEIVVTWPEEVGLLNNNCIECYFKIEEAIKKHEERFIKSFGLVPEFKAGYHIGKVSAGQIGVLKKEIVYTGDVLNTSARIQAECNNYNTRILISGQLKDGLSNSKNWDMDKKGEIVLRGKTEAVELYSISR</sequence>
<feature type="transmembrane region" description="Helical" evidence="1">
    <location>
        <begin position="102"/>
        <end position="124"/>
    </location>
</feature>
<organism evidence="3 4">
    <name type="scientific">Spongiivirga citrea</name>
    <dbReference type="NCBI Taxonomy" id="1481457"/>
    <lineage>
        <taxon>Bacteria</taxon>
        <taxon>Pseudomonadati</taxon>
        <taxon>Bacteroidota</taxon>
        <taxon>Flavobacteriia</taxon>
        <taxon>Flavobacteriales</taxon>
        <taxon>Flavobacteriaceae</taxon>
        <taxon>Spongiivirga</taxon>
    </lineage>
</organism>
<dbReference type="CDD" id="cd07302">
    <property type="entry name" value="CHD"/>
    <property type="match status" value="1"/>
</dbReference>
<evidence type="ECO:0000259" key="2">
    <source>
        <dbReference type="PROSITE" id="PS50125"/>
    </source>
</evidence>
<keyword evidence="1" id="KW-0812">Transmembrane</keyword>
<dbReference type="RefSeq" id="WP_164032353.1">
    <property type="nucleotide sequence ID" value="NZ_JAABOQ010000004.1"/>
</dbReference>
<dbReference type="PANTHER" id="PTHR43081">
    <property type="entry name" value="ADENYLATE CYCLASE, TERMINAL-DIFFERENTIATION SPECIFIC-RELATED"/>
    <property type="match status" value="1"/>
</dbReference>
<name>A0A6M0CQA1_9FLAO</name>
<protein>
    <submittedName>
        <fullName evidence="3">Adenylate/guanylate cyclase domain-containing protein</fullName>
    </submittedName>
</protein>
<feature type="domain" description="Guanylate cyclase" evidence="2">
    <location>
        <begin position="192"/>
        <end position="321"/>
    </location>
</feature>
<dbReference type="InterPro" id="IPR001054">
    <property type="entry name" value="A/G_cyclase"/>
</dbReference>
<evidence type="ECO:0000313" key="4">
    <source>
        <dbReference type="Proteomes" id="UP000474296"/>
    </source>
</evidence>
<dbReference type="AlphaFoldDB" id="A0A6M0CQA1"/>